<keyword evidence="8" id="KW-1185">Reference proteome</keyword>
<comment type="similarity">
    <text evidence="2 6">Belongs to the cytochrome P450 family.</text>
</comment>
<reference evidence="7 8" key="1">
    <citation type="journal article" date="2024" name="IMA Fungus">
        <title>IMA Genome - F19 : A genome assembly and annotation guide to empower mycologists, including annotated draft genome sequences of Ceratocystis pirilliformis, Diaporthe australafricana, Fusarium ophioides, Paecilomyces lecythidis, and Sporothrix stenoceras.</title>
        <authorList>
            <person name="Aylward J."/>
            <person name="Wilson A.M."/>
            <person name="Visagie C.M."/>
            <person name="Spraker J."/>
            <person name="Barnes I."/>
            <person name="Buitendag C."/>
            <person name="Ceriani C."/>
            <person name="Del Mar Angel L."/>
            <person name="du Plessis D."/>
            <person name="Fuchs T."/>
            <person name="Gasser K."/>
            <person name="Kramer D."/>
            <person name="Li W."/>
            <person name="Munsamy K."/>
            <person name="Piso A."/>
            <person name="Price J.L."/>
            <person name="Sonnekus B."/>
            <person name="Thomas C."/>
            <person name="van der Nest A."/>
            <person name="van Dijk A."/>
            <person name="van Heerden A."/>
            <person name="van Vuuren N."/>
            <person name="Yilmaz N."/>
            <person name="Duong T.A."/>
            <person name="van der Merwe N.A."/>
            <person name="Wingfield M.J."/>
            <person name="Wingfield B.D."/>
        </authorList>
    </citation>
    <scope>NUCLEOTIDE SEQUENCE [LARGE SCALE GENOMIC DNA]</scope>
    <source>
        <strain evidence="7 8">CMW 18300</strain>
    </source>
</reference>
<sequence>MLNLLPAITARKSLEARELMVQHFEDYFKAGGHNQASELIRRRYEHNAQNHLAISDIARTEIGGSFALLSNTIPATFWLLWQILSDPVVLKDCRQELLRGVQESEEVCTINVDYIKTSCPIFLSTFQEVFRFHGINNSVRMVLEYHMLDGQYLLKKGSTVMMPAPVQLSIPSVWGSDVATFNHRRFVRAPGSKRPNPVAFRGFGGGTTLCPGRHFATCEILAFAALAILQLDILPVSGEWTRPSTEKTSMAGALPTPDHDVKITVRSRSSQRWNAVLSGSDKPVEISIEDSHVKDEPSLDA</sequence>
<name>A0ABR3XYD2_9PEZI</name>
<comment type="caution">
    <text evidence="7">The sequence shown here is derived from an EMBL/GenBank/DDBJ whole genome shotgun (WGS) entry which is preliminary data.</text>
</comment>
<accession>A0ABR3XYD2</accession>
<keyword evidence="4 6" id="KW-0408">Iron</keyword>
<evidence type="ECO:0000256" key="6">
    <source>
        <dbReference type="RuleBase" id="RU000461"/>
    </source>
</evidence>
<proteinExistence type="inferred from homology"/>
<evidence type="ECO:0000256" key="2">
    <source>
        <dbReference type="ARBA" id="ARBA00010617"/>
    </source>
</evidence>
<keyword evidence="5 6" id="KW-0503">Monooxygenase</keyword>
<dbReference type="SUPFAM" id="SSF48264">
    <property type="entry name" value="Cytochrome P450"/>
    <property type="match status" value="1"/>
</dbReference>
<keyword evidence="3 6" id="KW-0479">Metal-binding</keyword>
<evidence type="ECO:0000256" key="4">
    <source>
        <dbReference type="ARBA" id="ARBA00023004"/>
    </source>
</evidence>
<evidence type="ECO:0000313" key="7">
    <source>
        <dbReference type="EMBL" id="KAL1880754.1"/>
    </source>
</evidence>
<keyword evidence="6" id="KW-0349">Heme</keyword>
<dbReference type="InterPro" id="IPR017972">
    <property type="entry name" value="Cyt_P450_CS"/>
</dbReference>
<keyword evidence="6" id="KW-0560">Oxidoreductase</keyword>
<evidence type="ECO:0000256" key="5">
    <source>
        <dbReference type="ARBA" id="ARBA00023033"/>
    </source>
</evidence>
<dbReference type="CDD" id="cd11040">
    <property type="entry name" value="CYP7_CYP8-like"/>
    <property type="match status" value="1"/>
</dbReference>
<dbReference type="PROSITE" id="PS00086">
    <property type="entry name" value="CYTOCHROME_P450"/>
    <property type="match status" value="1"/>
</dbReference>
<dbReference type="InterPro" id="IPR036396">
    <property type="entry name" value="Cyt_P450_sf"/>
</dbReference>
<comment type="cofactor">
    <cofactor evidence="1">
        <name>heme</name>
        <dbReference type="ChEBI" id="CHEBI:30413"/>
    </cofactor>
</comment>
<protein>
    <recommendedName>
        <fullName evidence="9">Cytochrome P450</fullName>
    </recommendedName>
</protein>
<dbReference type="EMBL" id="JAWRVE010000007">
    <property type="protein sequence ID" value="KAL1880754.1"/>
    <property type="molecule type" value="Genomic_DNA"/>
</dbReference>
<organism evidence="7 8">
    <name type="scientific">Diaporthe australafricana</name>
    <dbReference type="NCBI Taxonomy" id="127596"/>
    <lineage>
        <taxon>Eukaryota</taxon>
        <taxon>Fungi</taxon>
        <taxon>Dikarya</taxon>
        <taxon>Ascomycota</taxon>
        <taxon>Pezizomycotina</taxon>
        <taxon>Sordariomycetes</taxon>
        <taxon>Sordariomycetidae</taxon>
        <taxon>Diaporthales</taxon>
        <taxon>Diaporthaceae</taxon>
        <taxon>Diaporthe</taxon>
    </lineage>
</organism>
<dbReference type="PANTHER" id="PTHR47582:SF1">
    <property type="entry name" value="P450, PUTATIVE (EUROFUNG)-RELATED"/>
    <property type="match status" value="1"/>
</dbReference>
<dbReference type="PANTHER" id="PTHR47582">
    <property type="entry name" value="P450, PUTATIVE (EUROFUNG)-RELATED"/>
    <property type="match status" value="1"/>
</dbReference>
<dbReference type="Proteomes" id="UP001583177">
    <property type="component" value="Unassembled WGS sequence"/>
</dbReference>
<evidence type="ECO:0000256" key="3">
    <source>
        <dbReference type="ARBA" id="ARBA00022723"/>
    </source>
</evidence>
<dbReference type="Gene3D" id="1.10.630.10">
    <property type="entry name" value="Cytochrome P450"/>
    <property type="match status" value="1"/>
</dbReference>
<dbReference type="Pfam" id="PF00067">
    <property type="entry name" value="p450"/>
    <property type="match status" value="1"/>
</dbReference>
<evidence type="ECO:0000313" key="8">
    <source>
        <dbReference type="Proteomes" id="UP001583177"/>
    </source>
</evidence>
<evidence type="ECO:0000256" key="1">
    <source>
        <dbReference type="ARBA" id="ARBA00001971"/>
    </source>
</evidence>
<dbReference type="PRINTS" id="PR00465">
    <property type="entry name" value="EP450IV"/>
</dbReference>
<dbReference type="InterPro" id="IPR053007">
    <property type="entry name" value="CYP450_monoxygenase_sec-met"/>
</dbReference>
<dbReference type="InterPro" id="IPR002403">
    <property type="entry name" value="Cyt_P450_E_grp-IV"/>
</dbReference>
<evidence type="ECO:0008006" key="9">
    <source>
        <dbReference type="Google" id="ProtNLM"/>
    </source>
</evidence>
<dbReference type="InterPro" id="IPR001128">
    <property type="entry name" value="Cyt_P450"/>
</dbReference>
<gene>
    <name evidence="7" type="ORF">Daus18300_001368</name>
</gene>